<dbReference type="GO" id="GO:0015031">
    <property type="term" value="P:protein transport"/>
    <property type="evidence" value="ECO:0007669"/>
    <property type="project" value="UniProtKB-KW"/>
</dbReference>
<dbReference type="InterPro" id="IPR007273">
    <property type="entry name" value="SCAMP"/>
</dbReference>
<name>A0A8C8AYQ4_9STRI</name>
<evidence type="ECO:0000313" key="12">
    <source>
        <dbReference type="Proteomes" id="UP000694552"/>
    </source>
</evidence>
<keyword evidence="8" id="KW-0472">Membrane</keyword>
<keyword evidence="7" id="KW-1133">Transmembrane helix</keyword>
<sequence length="67" mass="7920">VVEKVNNFPPLPKFIPLKPCFYQNFADEIPIDYQSLVKRIYHVWICKLNKKPVLGKRLGVVKKHRSQ</sequence>
<keyword evidence="6" id="KW-0653">Protein transport</keyword>
<evidence type="ECO:0000256" key="3">
    <source>
        <dbReference type="ARBA" id="ARBA00022448"/>
    </source>
</evidence>
<evidence type="ECO:0000313" key="11">
    <source>
        <dbReference type="Ensembl" id="ENSOSUP00000012191.1"/>
    </source>
</evidence>
<evidence type="ECO:0000256" key="7">
    <source>
        <dbReference type="ARBA" id="ARBA00022989"/>
    </source>
</evidence>
<keyword evidence="12" id="KW-1185">Reference proteome</keyword>
<comment type="similarity">
    <text evidence="2 10">Belongs to the SCAMP family.</text>
</comment>
<organism evidence="11 12">
    <name type="scientific">Otus sunia</name>
    <name type="common">Oriental scops-owl</name>
    <dbReference type="NCBI Taxonomy" id="257818"/>
    <lineage>
        <taxon>Eukaryota</taxon>
        <taxon>Metazoa</taxon>
        <taxon>Chordata</taxon>
        <taxon>Craniata</taxon>
        <taxon>Vertebrata</taxon>
        <taxon>Euteleostomi</taxon>
        <taxon>Archelosauria</taxon>
        <taxon>Archosauria</taxon>
        <taxon>Dinosauria</taxon>
        <taxon>Saurischia</taxon>
        <taxon>Theropoda</taxon>
        <taxon>Coelurosauria</taxon>
        <taxon>Aves</taxon>
        <taxon>Neognathae</taxon>
        <taxon>Neoaves</taxon>
        <taxon>Telluraves</taxon>
        <taxon>Strigiformes</taxon>
        <taxon>Strigidae</taxon>
        <taxon>Otus</taxon>
    </lineage>
</organism>
<evidence type="ECO:0000256" key="2">
    <source>
        <dbReference type="ARBA" id="ARBA00010482"/>
    </source>
</evidence>
<dbReference type="PANTHER" id="PTHR10687:SF11">
    <property type="entry name" value="SECRETORY CARRIER-ASSOCIATED MEMBRANE PROTEIN 4"/>
    <property type="match status" value="1"/>
</dbReference>
<comment type="function">
    <text evidence="9">Probably involved in membrane protein trafficking.</text>
</comment>
<reference evidence="11" key="2">
    <citation type="submission" date="2025-09" db="UniProtKB">
        <authorList>
            <consortium name="Ensembl"/>
        </authorList>
    </citation>
    <scope>IDENTIFICATION</scope>
</reference>
<comment type="subcellular location">
    <subcellularLocation>
        <location evidence="1 10">Membrane</location>
        <topology evidence="1 10">Multi-pass membrane protein</topology>
    </subcellularLocation>
</comment>
<evidence type="ECO:0000256" key="4">
    <source>
        <dbReference type="ARBA" id="ARBA00022553"/>
    </source>
</evidence>
<dbReference type="PANTHER" id="PTHR10687">
    <property type="entry name" value="SECRETORY CARRIER-ASSOCIATED MEMBRANE PROTEIN SCAMP"/>
    <property type="match status" value="1"/>
</dbReference>
<evidence type="ECO:0000256" key="6">
    <source>
        <dbReference type="ARBA" id="ARBA00022927"/>
    </source>
</evidence>
<dbReference type="GO" id="GO:0032588">
    <property type="term" value="C:trans-Golgi network membrane"/>
    <property type="evidence" value="ECO:0007669"/>
    <property type="project" value="TreeGrafter"/>
</dbReference>
<keyword evidence="4" id="KW-0597">Phosphoprotein</keyword>
<keyword evidence="3 10" id="KW-0813">Transport</keyword>
<dbReference type="Pfam" id="PF04144">
    <property type="entry name" value="SCAMP"/>
    <property type="match status" value="1"/>
</dbReference>
<accession>A0A8C8AYQ4</accession>
<protein>
    <recommendedName>
        <fullName evidence="10">Secretory carrier-associated membrane protein</fullName>
        <shortName evidence="10">Secretory carrier membrane protein</shortName>
    </recommendedName>
</protein>
<dbReference type="GO" id="GO:0055038">
    <property type="term" value="C:recycling endosome membrane"/>
    <property type="evidence" value="ECO:0007669"/>
    <property type="project" value="TreeGrafter"/>
</dbReference>
<dbReference type="Ensembl" id="ENSOSUT00000012607.1">
    <property type="protein sequence ID" value="ENSOSUP00000012191.1"/>
    <property type="gene ID" value="ENSOSUG00000008799.1"/>
</dbReference>
<dbReference type="AlphaFoldDB" id="A0A8C8AYQ4"/>
<evidence type="ECO:0000256" key="9">
    <source>
        <dbReference type="ARBA" id="ARBA00037350"/>
    </source>
</evidence>
<evidence type="ECO:0000256" key="10">
    <source>
        <dbReference type="RuleBase" id="RU363122"/>
    </source>
</evidence>
<evidence type="ECO:0000256" key="1">
    <source>
        <dbReference type="ARBA" id="ARBA00004141"/>
    </source>
</evidence>
<proteinExistence type="inferred from homology"/>
<keyword evidence="5" id="KW-0812">Transmembrane</keyword>
<dbReference type="Proteomes" id="UP000694552">
    <property type="component" value="Unplaced"/>
</dbReference>
<evidence type="ECO:0000256" key="5">
    <source>
        <dbReference type="ARBA" id="ARBA00022692"/>
    </source>
</evidence>
<reference evidence="11" key="1">
    <citation type="submission" date="2025-08" db="UniProtKB">
        <authorList>
            <consortium name="Ensembl"/>
        </authorList>
    </citation>
    <scope>IDENTIFICATION</scope>
</reference>
<evidence type="ECO:0000256" key="8">
    <source>
        <dbReference type="ARBA" id="ARBA00023136"/>
    </source>
</evidence>